<proteinExistence type="predicted"/>
<protein>
    <submittedName>
        <fullName evidence="1">S2-RNase</fullName>
    </submittedName>
</protein>
<dbReference type="EMBL" id="SMOL01000160">
    <property type="protein sequence ID" value="KAB2625648.1"/>
    <property type="molecule type" value="Genomic_DNA"/>
</dbReference>
<keyword evidence="2" id="KW-1185">Reference proteome</keyword>
<dbReference type="AlphaFoldDB" id="A0A5N5HDD5"/>
<evidence type="ECO:0000313" key="1">
    <source>
        <dbReference type="EMBL" id="KAB2625648.1"/>
    </source>
</evidence>
<dbReference type="Proteomes" id="UP000327157">
    <property type="component" value="Chromosome 16"/>
</dbReference>
<reference evidence="1 2" key="1">
    <citation type="submission" date="2019-09" db="EMBL/GenBank/DDBJ databases">
        <authorList>
            <person name="Ou C."/>
        </authorList>
    </citation>
    <scope>NUCLEOTIDE SEQUENCE [LARGE SCALE GENOMIC DNA]</scope>
    <source>
        <strain evidence="1">S2</strain>
        <tissue evidence="1">Leaf</tissue>
    </source>
</reference>
<evidence type="ECO:0000313" key="2">
    <source>
        <dbReference type="Proteomes" id="UP000327157"/>
    </source>
</evidence>
<comment type="caution">
    <text evidence="1">The sequence shown here is derived from an EMBL/GenBank/DDBJ whole genome shotgun (WGS) entry which is preliminary data.</text>
</comment>
<sequence length="291" mass="33347">MVSSSEKSQLVKEPGHDIYTDIPLSSNPNFPSLHFPFSAFMKGILLCYDIAICNLSSAAFRFLTCFELLNQWLRAKLDIPEFRMLHNIWLANRSICADEATIPSIASTLTSVPLLQVFVDEPSRHDGFSSMTLLRSKGTTYPPFVIHHLVDRVALSSDANGLRNTDYARALLEVAIAPADFKKNLYFSKRCHDAILQKRGEVKDYGEIFEVIREELRLKKQANVETNQALTVLKEKLESVLTSEQNAWAKEQETLLKKVDDLRYEVGHKDDKHIEDLQLLIDRYYYEEYAL</sequence>
<gene>
    <name evidence="1" type="ORF">D8674_017308</name>
</gene>
<accession>A0A5N5HDD5</accession>
<name>A0A5N5HDD5_9ROSA</name>
<organism evidence="1 2">
    <name type="scientific">Pyrus ussuriensis x Pyrus communis</name>
    <dbReference type="NCBI Taxonomy" id="2448454"/>
    <lineage>
        <taxon>Eukaryota</taxon>
        <taxon>Viridiplantae</taxon>
        <taxon>Streptophyta</taxon>
        <taxon>Embryophyta</taxon>
        <taxon>Tracheophyta</taxon>
        <taxon>Spermatophyta</taxon>
        <taxon>Magnoliopsida</taxon>
        <taxon>eudicotyledons</taxon>
        <taxon>Gunneridae</taxon>
        <taxon>Pentapetalae</taxon>
        <taxon>rosids</taxon>
        <taxon>fabids</taxon>
        <taxon>Rosales</taxon>
        <taxon>Rosaceae</taxon>
        <taxon>Amygdaloideae</taxon>
        <taxon>Maleae</taxon>
        <taxon>Pyrus</taxon>
    </lineage>
</organism>
<reference evidence="1 2" key="3">
    <citation type="submission" date="2019-11" db="EMBL/GenBank/DDBJ databases">
        <title>A de novo genome assembly of a pear dwarfing rootstock.</title>
        <authorList>
            <person name="Wang F."/>
            <person name="Wang J."/>
            <person name="Li S."/>
            <person name="Zhang Y."/>
            <person name="Fang M."/>
            <person name="Ma L."/>
            <person name="Zhao Y."/>
            <person name="Jiang S."/>
        </authorList>
    </citation>
    <scope>NUCLEOTIDE SEQUENCE [LARGE SCALE GENOMIC DNA]</scope>
    <source>
        <strain evidence="1">S2</strain>
        <tissue evidence="1">Leaf</tissue>
    </source>
</reference>
<reference evidence="2" key="2">
    <citation type="submission" date="2019-10" db="EMBL/GenBank/DDBJ databases">
        <title>A de novo genome assembly of a pear dwarfing rootstock.</title>
        <authorList>
            <person name="Wang F."/>
            <person name="Wang J."/>
            <person name="Li S."/>
            <person name="Zhang Y."/>
            <person name="Fang M."/>
            <person name="Ma L."/>
            <person name="Zhao Y."/>
            <person name="Jiang S."/>
        </authorList>
    </citation>
    <scope>NUCLEOTIDE SEQUENCE [LARGE SCALE GENOMIC DNA]</scope>
</reference>